<dbReference type="NCBIfam" id="TIGR00613">
    <property type="entry name" value="reco"/>
    <property type="match status" value="1"/>
</dbReference>
<evidence type="ECO:0000256" key="6">
    <source>
        <dbReference type="ARBA" id="ARBA00033409"/>
    </source>
</evidence>
<evidence type="ECO:0000313" key="9">
    <source>
        <dbReference type="EMBL" id="MBS2098658.1"/>
    </source>
</evidence>
<dbReference type="RefSeq" id="WP_212215904.1">
    <property type="nucleotide sequence ID" value="NZ_JAGUCO010000006.1"/>
</dbReference>
<evidence type="ECO:0000256" key="7">
    <source>
        <dbReference type="HAMAP-Rule" id="MF_00201"/>
    </source>
</evidence>
<protein>
    <recommendedName>
        <fullName evidence="2 7">DNA repair protein RecO</fullName>
    </recommendedName>
    <alternativeName>
        <fullName evidence="6 7">Recombination protein O</fullName>
    </alternativeName>
</protein>
<dbReference type="SUPFAM" id="SSF50249">
    <property type="entry name" value="Nucleic acid-binding proteins"/>
    <property type="match status" value="1"/>
</dbReference>
<dbReference type="Gene3D" id="1.20.1440.120">
    <property type="entry name" value="Recombination protein O, C-terminal domain"/>
    <property type="match status" value="1"/>
</dbReference>
<evidence type="ECO:0000256" key="1">
    <source>
        <dbReference type="ARBA" id="ARBA00007452"/>
    </source>
</evidence>
<gene>
    <name evidence="7 9" type="primary">recO</name>
    <name evidence="9" type="ORF">KEM10_10240</name>
</gene>
<dbReference type="HAMAP" id="MF_00201">
    <property type="entry name" value="RecO"/>
    <property type="match status" value="1"/>
</dbReference>
<comment type="caution">
    <text evidence="9">The sequence shown here is derived from an EMBL/GenBank/DDBJ whole genome shotgun (WGS) entry which is preliminary data.</text>
</comment>
<dbReference type="SUPFAM" id="SSF57863">
    <property type="entry name" value="ArfGap/RecO-like zinc finger"/>
    <property type="match status" value="1"/>
</dbReference>
<sequence>MIVSTKGIVLNHIKYKESSIIVNVYTQAFGRQSYVVNRVRSSKNKGNTVLLQPLSLIDMQVYHRPKSDLQRIKEFKLLHPLSSIPFDQTKRAIAFFLTEIMAKVLREEESNEDLFNFIYHGIEVFDTGGEGMHNFHLFFLFHLSRFLGFGPAADDENDQVFDLLNGRFVSYEPSHGYFIKDALCRKWEELYHLDIENLSDLKMSADYRSQLLEVLIRYYELHLDGLGTIKSFEVLQALFHSEE</sequence>
<keyword evidence="5 7" id="KW-0234">DNA repair</keyword>
<dbReference type="InterPro" id="IPR042242">
    <property type="entry name" value="RecO_C"/>
</dbReference>
<dbReference type="PANTHER" id="PTHR33991:SF1">
    <property type="entry name" value="DNA REPAIR PROTEIN RECO"/>
    <property type="match status" value="1"/>
</dbReference>
<evidence type="ECO:0000256" key="3">
    <source>
        <dbReference type="ARBA" id="ARBA00022763"/>
    </source>
</evidence>
<comment type="similarity">
    <text evidence="1 7">Belongs to the RecO family.</text>
</comment>
<dbReference type="Pfam" id="PF02565">
    <property type="entry name" value="RecO_C"/>
    <property type="match status" value="1"/>
</dbReference>
<proteinExistence type="inferred from homology"/>
<reference evidence="9 10" key="1">
    <citation type="journal article" date="2015" name="Int. J. Syst. Evol. Microbiol.">
        <title>Carboxylicivirga linearis sp. nov., isolated from a sea cucumber culture pond.</title>
        <authorList>
            <person name="Wang F.Q."/>
            <person name="Zhou Y.X."/>
            <person name="Lin X.Z."/>
            <person name="Chen G.J."/>
            <person name="Du Z.J."/>
        </authorList>
    </citation>
    <scope>NUCLEOTIDE SEQUENCE [LARGE SCALE GENOMIC DNA]</scope>
    <source>
        <strain evidence="9 10">FB218</strain>
    </source>
</reference>
<dbReference type="InterPro" id="IPR012340">
    <property type="entry name" value="NA-bd_OB-fold"/>
</dbReference>
<dbReference type="EMBL" id="JAGUCO010000006">
    <property type="protein sequence ID" value="MBS2098658.1"/>
    <property type="molecule type" value="Genomic_DNA"/>
</dbReference>
<accession>A0ABS5JUS2</accession>
<comment type="function">
    <text evidence="7">Involved in DNA repair and RecF pathway recombination.</text>
</comment>
<dbReference type="PANTHER" id="PTHR33991">
    <property type="entry name" value="DNA REPAIR PROTEIN RECO"/>
    <property type="match status" value="1"/>
</dbReference>
<evidence type="ECO:0000259" key="8">
    <source>
        <dbReference type="Pfam" id="PF11967"/>
    </source>
</evidence>
<keyword evidence="3 7" id="KW-0227">DNA damage</keyword>
<dbReference type="Proteomes" id="UP000708576">
    <property type="component" value="Unassembled WGS sequence"/>
</dbReference>
<dbReference type="Gene3D" id="2.40.50.140">
    <property type="entry name" value="Nucleic acid-binding proteins"/>
    <property type="match status" value="1"/>
</dbReference>
<keyword evidence="4 7" id="KW-0233">DNA recombination</keyword>
<dbReference type="InterPro" id="IPR022572">
    <property type="entry name" value="DNA_rep/recomb_RecO_N"/>
</dbReference>
<name>A0ABS5JUS2_9BACT</name>
<keyword evidence="10" id="KW-1185">Reference proteome</keyword>
<dbReference type="InterPro" id="IPR037278">
    <property type="entry name" value="ARFGAP/RecO"/>
</dbReference>
<dbReference type="Pfam" id="PF11967">
    <property type="entry name" value="RecO_N"/>
    <property type="match status" value="1"/>
</dbReference>
<organism evidence="9 10">
    <name type="scientific">Carboxylicivirga linearis</name>
    <dbReference type="NCBI Taxonomy" id="1628157"/>
    <lineage>
        <taxon>Bacteria</taxon>
        <taxon>Pseudomonadati</taxon>
        <taxon>Bacteroidota</taxon>
        <taxon>Bacteroidia</taxon>
        <taxon>Marinilabiliales</taxon>
        <taxon>Marinilabiliaceae</taxon>
        <taxon>Carboxylicivirga</taxon>
    </lineage>
</organism>
<feature type="domain" description="DNA replication/recombination mediator RecO N-terminal" evidence="8">
    <location>
        <begin position="1"/>
        <end position="80"/>
    </location>
</feature>
<evidence type="ECO:0000313" key="10">
    <source>
        <dbReference type="Proteomes" id="UP000708576"/>
    </source>
</evidence>
<evidence type="ECO:0000256" key="2">
    <source>
        <dbReference type="ARBA" id="ARBA00021310"/>
    </source>
</evidence>
<evidence type="ECO:0000256" key="5">
    <source>
        <dbReference type="ARBA" id="ARBA00023204"/>
    </source>
</evidence>
<dbReference type="InterPro" id="IPR003717">
    <property type="entry name" value="RecO"/>
</dbReference>
<evidence type="ECO:0000256" key="4">
    <source>
        <dbReference type="ARBA" id="ARBA00023172"/>
    </source>
</evidence>